<organism evidence="2">
    <name type="scientific">Physcomitrium patens</name>
    <name type="common">Spreading-leaved earth moss</name>
    <name type="synonym">Physcomitrella patens</name>
    <dbReference type="NCBI Taxonomy" id="3218"/>
    <lineage>
        <taxon>Eukaryota</taxon>
        <taxon>Viridiplantae</taxon>
        <taxon>Streptophyta</taxon>
        <taxon>Embryophyta</taxon>
        <taxon>Bryophyta</taxon>
        <taxon>Bryophytina</taxon>
        <taxon>Bryopsida</taxon>
        <taxon>Funariidae</taxon>
        <taxon>Funariales</taxon>
        <taxon>Funariaceae</taxon>
        <taxon>Physcomitrium</taxon>
    </lineage>
</organism>
<dbReference type="Proteomes" id="UP000006727">
    <property type="component" value="Chromosome 19"/>
</dbReference>
<feature type="region of interest" description="Disordered" evidence="1">
    <location>
        <begin position="48"/>
        <end position="81"/>
    </location>
</feature>
<evidence type="ECO:0000313" key="4">
    <source>
        <dbReference type="Proteomes" id="UP000006727"/>
    </source>
</evidence>
<dbReference type="EnsemblPlants" id="Pp3c19_8650V3.2">
    <property type="protein sequence ID" value="Pp3c19_8650V3.2"/>
    <property type="gene ID" value="Pp3c19_8650"/>
</dbReference>
<evidence type="ECO:0000313" key="3">
    <source>
        <dbReference type="EnsemblPlants" id="Pp3c19_8650V3.1"/>
    </source>
</evidence>
<dbReference type="EMBL" id="ABEU02000019">
    <property type="protein sequence ID" value="PNR34069.1"/>
    <property type="molecule type" value="Genomic_DNA"/>
</dbReference>
<dbReference type="AlphaFoldDB" id="A0A2K1IXQ8"/>
<dbReference type="Gramene" id="Pp3c19_8650V3.2">
    <property type="protein sequence ID" value="Pp3c19_8650V3.2"/>
    <property type="gene ID" value="Pp3c19_8650"/>
</dbReference>
<protein>
    <submittedName>
        <fullName evidence="2 3">Uncharacterized protein</fullName>
    </submittedName>
</protein>
<keyword evidence="4" id="KW-1185">Reference proteome</keyword>
<sequence>MENPESKKISDPTIDKLAKMNERLNNVLAELDSLKDIMPHNEDLDDLKQFNKPVDLPPMPKEPPKQDKKLSVEDIIGKRMT</sequence>
<dbReference type="InParanoid" id="A0A2K1IXQ8"/>
<proteinExistence type="predicted"/>
<dbReference type="Gramene" id="Pp3c19_8650V3.1">
    <property type="protein sequence ID" value="Pp3c19_8650V3.1"/>
    <property type="gene ID" value="Pp3c19_8650"/>
</dbReference>
<gene>
    <name evidence="2" type="ORF">PHYPA_023885</name>
</gene>
<feature type="compositionally biased region" description="Basic and acidic residues" evidence="1">
    <location>
        <begin position="62"/>
        <end position="81"/>
    </location>
</feature>
<accession>A0A2K1IXQ8</accession>
<dbReference type="EnsemblPlants" id="Pp3c19_8650V3.1">
    <property type="protein sequence ID" value="Pp3c19_8650V3.1"/>
    <property type="gene ID" value="Pp3c19_8650"/>
</dbReference>
<reference evidence="3" key="3">
    <citation type="submission" date="2020-12" db="UniProtKB">
        <authorList>
            <consortium name="EnsemblPlants"/>
        </authorList>
    </citation>
    <scope>IDENTIFICATION</scope>
</reference>
<dbReference type="PaxDb" id="3218-PP1S175_50V6.1"/>
<reference evidence="2 4" key="2">
    <citation type="journal article" date="2018" name="Plant J.">
        <title>The Physcomitrella patens chromosome-scale assembly reveals moss genome structure and evolution.</title>
        <authorList>
            <person name="Lang D."/>
            <person name="Ullrich K.K."/>
            <person name="Murat F."/>
            <person name="Fuchs J."/>
            <person name="Jenkins J."/>
            <person name="Haas F.B."/>
            <person name="Piednoel M."/>
            <person name="Gundlach H."/>
            <person name="Van Bel M."/>
            <person name="Meyberg R."/>
            <person name="Vives C."/>
            <person name="Morata J."/>
            <person name="Symeonidi A."/>
            <person name="Hiss M."/>
            <person name="Muchero W."/>
            <person name="Kamisugi Y."/>
            <person name="Saleh O."/>
            <person name="Blanc G."/>
            <person name="Decker E.L."/>
            <person name="van Gessel N."/>
            <person name="Grimwood J."/>
            <person name="Hayes R.D."/>
            <person name="Graham S.W."/>
            <person name="Gunter L.E."/>
            <person name="McDaniel S.F."/>
            <person name="Hoernstein S.N.W."/>
            <person name="Larsson A."/>
            <person name="Li F.W."/>
            <person name="Perroud P.F."/>
            <person name="Phillips J."/>
            <person name="Ranjan P."/>
            <person name="Rokshar D.S."/>
            <person name="Rothfels C.J."/>
            <person name="Schneider L."/>
            <person name="Shu S."/>
            <person name="Stevenson D.W."/>
            <person name="Thummler F."/>
            <person name="Tillich M."/>
            <person name="Villarreal Aguilar J.C."/>
            <person name="Widiez T."/>
            <person name="Wong G.K."/>
            <person name="Wymore A."/>
            <person name="Zhang Y."/>
            <person name="Zimmer A.D."/>
            <person name="Quatrano R.S."/>
            <person name="Mayer K.F.X."/>
            <person name="Goodstein D."/>
            <person name="Casacuberta J.M."/>
            <person name="Vandepoele K."/>
            <person name="Reski R."/>
            <person name="Cuming A.C."/>
            <person name="Tuskan G.A."/>
            <person name="Maumus F."/>
            <person name="Salse J."/>
            <person name="Schmutz J."/>
            <person name="Rensing S.A."/>
        </authorList>
    </citation>
    <scope>NUCLEOTIDE SEQUENCE [LARGE SCALE GENOMIC DNA]</scope>
    <source>
        <strain evidence="3 4">cv. Gransden 2004</strain>
    </source>
</reference>
<reference evidence="2 4" key="1">
    <citation type="journal article" date="2008" name="Science">
        <title>The Physcomitrella genome reveals evolutionary insights into the conquest of land by plants.</title>
        <authorList>
            <person name="Rensing S."/>
            <person name="Lang D."/>
            <person name="Zimmer A."/>
            <person name="Terry A."/>
            <person name="Salamov A."/>
            <person name="Shapiro H."/>
            <person name="Nishiyama T."/>
            <person name="Perroud P.-F."/>
            <person name="Lindquist E."/>
            <person name="Kamisugi Y."/>
            <person name="Tanahashi T."/>
            <person name="Sakakibara K."/>
            <person name="Fujita T."/>
            <person name="Oishi K."/>
            <person name="Shin-I T."/>
            <person name="Kuroki Y."/>
            <person name="Toyoda A."/>
            <person name="Suzuki Y."/>
            <person name="Hashimoto A."/>
            <person name="Yamaguchi K."/>
            <person name="Sugano A."/>
            <person name="Kohara Y."/>
            <person name="Fujiyama A."/>
            <person name="Anterola A."/>
            <person name="Aoki S."/>
            <person name="Ashton N."/>
            <person name="Barbazuk W.B."/>
            <person name="Barker E."/>
            <person name="Bennetzen J."/>
            <person name="Bezanilla M."/>
            <person name="Blankenship R."/>
            <person name="Cho S.H."/>
            <person name="Dutcher S."/>
            <person name="Estelle M."/>
            <person name="Fawcett J.A."/>
            <person name="Gundlach H."/>
            <person name="Hanada K."/>
            <person name="Heyl A."/>
            <person name="Hicks K.A."/>
            <person name="Hugh J."/>
            <person name="Lohr M."/>
            <person name="Mayer K."/>
            <person name="Melkozernov A."/>
            <person name="Murata T."/>
            <person name="Nelson D."/>
            <person name="Pils B."/>
            <person name="Prigge M."/>
            <person name="Reiss B."/>
            <person name="Renner T."/>
            <person name="Rombauts S."/>
            <person name="Rushton P."/>
            <person name="Sanderfoot A."/>
            <person name="Schween G."/>
            <person name="Shiu S.-H."/>
            <person name="Stueber K."/>
            <person name="Theodoulou F.L."/>
            <person name="Tu H."/>
            <person name="Van de Peer Y."/>
            <person name="Verrier P.J."/>
            <person name="Waters E."/>
            <person name="Wood A."/>
            <person name="Yang L."/>
            <person name="Cove D."/>
            <person name="Cuming A."/>
            <person name="Hasebe M."/>
            <person name="Lucas S."/>
            <person name="Mishler D.B."/>
            <person name="Reski R."/>
            <person name="Grigoriev I."/>
            <person name="Quatrano R.S."/>
            <person name="Boore J.L."/>
        </authorList>
    </citation>
    <scope>NUCLEOTIDE SEQUENCE [LARGE SCALE GENOMIC DNA]</scope>
    <source>
        <strain evidence="3 4">cv. Gransden 2004</strain>
    </source>
</reference>
<evidence type="ECO:0000313" key="2">
    <source>
        <dbReference type="EMBL" id="PNR34069.1"/>
    </source>
</evidence>
<evidence type="ECO:0000256" key="1">
    <source>
        <dbReference type="SAM" id="MobiDB-lite"/>
    </source>
</evidence>
<name>A0A2K1IXQ8_PHYPA</name>